<sequence length="551" mass="57968">MRVCFGFRYSNFVFGSLTATISTATLNAMKLVTSTEMNLLEKRAVESGISLADLMRNAGQAVATEICGLFDSFPGKKALVLIGPGNNGGDGLVAARSLKDAGAIISVYLLSPRDPEDFAYKQVLEADINPIDVQSDAGFSKLRKILDETDLVLDAVFGTGLSRPVTGAPAAALALVAEVREERPEMIVIALDLPSGLNPDTGEVDDSTLAVDYTITLGYAKRGFFLFPGADYTRQILVANIGIPEGLDDDILSEVIDEHDVLAILPIRPSDAHKGSFGKVMVVAGSAEFIGAATLACQSAARAGAGLVTLAARRSLHHIFAAKLIETTHLLLPETMHNELAPEAAEVALSKLTKYDAAAVGPGLGQAPETVEFIHRLLSGISENTKLVLDADALNALSLTPDWWKVFDRRAVLTPHTGEFARLSGLSIGEILANRMEVCRKKAALWGKVVVLKGAHTVVGSPDGRIAVSPSANPGLASGGTGDVLTGIIASLLAQGLDEFDAARAGVYIHAMAGEAVRGNIGDAGMIASDLLIQIPRAIKSIKEHDHASCH</sequence>
<name>A0A2P5P5C7_9CHLR</name>
<feature type="binding site" evidence="18">
    <location>
        <position position="192"/>
    </location>
    <ligand>
        <name>(6S)-NADPHX</name>
        <dbReference type="ChEBI" id="CHEBI:64076"/>
    </ligand>
</feature>
<dbReference type="HAMAP" id="MF_01965">
    <property type="entry name" value="NADHX_dehydratase"/>
    <property type="match status" value="1"/>
</dbReference>
<reference evidence="22 23" key="1">
    <citation type="journal article" date="2017" name="ISME J.">
        <title>Grape pomace compost harbors organohalide-respiring Dehalogenimonas species with novel reductive dehalogenase genes.</title>
        <authorList>
            <person name="Yang Y."/>
            <person name="Higgins S.A."/>
            <person name="Yan J."/>
            <person name="Simsir B."/>
            <person name="Chourey K."/>
            <person name="Iyer R."/>
            <person name="Hettich R.L."/>
            <person name="Baldwin B."/>
            <person name="Ogles D.M."/>
            <person name="Loffler F.E."/>
        </authorList>
    </citation>
    <scope>NUCLEOTIDE SEQUENCE [LARGE SCALE GENOMIC DNA]</scope>
    <source>
        <strain evidence="22 23">GP</strain>
    </source>
</reference>
<comment type="function">
    <text evidence="14 19">Bifunctional enzyme that catalyzes the epimerization of the S- and R-forms of NAD(P)HX and the dehydration of the S-form of NAD(P)HX at the expense of ADP, which is converted to AMP. This allows the repair of both epimers of NAD(P)HX, a damaged form of NAD(P)H that is a result of enzymatic or heat-dependent hydration.</text>
</comment>
<feature type="domain" description="YjeF N-terminal" evidence="21">
    <location>
        <begin position="37"/>
        <end position="249"/>
    </location>
</feature>
<dbReference type="PROSITE" id="PS51385">
    <property type="entry name" value="YJEF_N"/>
    <property type="match status" value="1"/>
</dbReference>
<feature type="binding site" evidence="18">
    <location>
        <position position="87"/>
    </location>
    <ligand>
        <name>K(+)</name>
        <dbReference type="ChEBI" id="CHEBI:29103"/>
    </ligand>
</feature>
<keyword evidence="6 17" id="KW-0547">Nucleotide-binding</keyword>
<evidence type="ECO:0000256" key="9">
    <source>
        <dbReference type="ARBA" id="ARBA00022958"/>
    </source>
</evidence>
<dbReference type="InterPro" id="IPR029056">
    <property type="entry name" value="Ribokinase-like"/>
</dbReference>
<comment type="similarity">
    <text evidence="17">Belongs to the NnrD/CARKD family.</text>
</comment>
<feature type="binding site" evidence="18">
    <location>
        <begin position="158"/>
        <end position="164"/>
    </location>
    <ligand>
        <name>(6S)-NADPHX</name>
        <dbReference type="ChEBI" id="CHEBI:64076"/>
    </ligand>
</feature>
<comment type="cofactor">
    <cofactor evidence="17">
        <name>Mg(2+)</name>
        <dbReference type="ChEBI" id="CHEBI:18420"/>
    </cofactor>
</comment>
<gene>
    <name evidence="17" type="primary">nnrD</name>
    <name evidence="18" type="synonym">nnrE</name>
    <name evidence="22" type="ORF">JP09_009215</name>
</gene>
<dbReference type="PIRSF" id="PIRSF017184">
    <property type="entry name" value="Nnr"/>
    <property type="match status" value="1"/>
</dbReference>
<dbReference type="EC" id="4.2.1.136" evidence="19"/>
<dbReference type="Proteomes" id="UP000235653">
    <property type="component" value="Unassembled WGS sequence"/>
</dbReference>
<evidence type="ECO:0000259" key="20">
    <source>
        <dbReference type="PROSITE" id="PS51383"/>
    </source>
</evidence>
<dbReference type="Pfam" id="PF03853">
    <property type="entry name" value="YjeF_N"/>
    <property type="match status" value="1"/>
</dbReference>
<evidence type="ECO:0000256" key="10">
    <source>
        <dbReference type="ARBA" id="ARBA00023027"/>
    </source>
</evidence>
<evidence type="ECO:0000256" key="5">
    <source>
        <dbReference type="ARBA" id="ARBA00022723"/>
    </source>
</evidence>
<comment type="subunit">
    <text evidence="17">Homotetramer.</text>
</comment>
<dbReference type="InterPro" id="IPR030677">
    <property type="entry name" value="Nnr"/>
</dbReference>
<feature type="binding site" evidence="18">
    <location>
        <position position="154"/>
    </location>
    <ligand>
        <name>K(+)</name>
        <dbReference type="ChEBI" id="CHEBI:29103"/>
    </ligand>
</feature>
<evidence type="ECO:0000256" key="14">
    <source>
        <dbReference type="ARBA" id="ARBA00025153"/>
    </source>
</evidence>
<evidence type="ECO:0000256" key="15">
    <source>
        <dbReference type="ARBA" id="ARBA00048238"/>
    </source>
</evidence>
<feature type="binding site" evidence="17">
    <location>
        <begin position="453"/>
        <end position="457"/>
    </location>
    <ligand>
        <name>AMP</name>
        <dbReference type="ChEBI" id="CHEBI:456215"/>
    </ligand>
</feature>
<comment type="catalytic activity">
    <reaction evidence="1 18 19">
        <text>(6R)-NADHX = (6S)-NADHX</text>
        <dbReference type="Rhea" id="RHEA:32215"/>
        <dbReference type="ChEBI" id="CHEBI:64074"/>
        <dbReference type="ChEBI" id="CHEBI:64075"/>
        <dbReference type="EC" id="5.1.99.6"/>
    </reaction>
</comment>
<evidence type="ECO:0000256" key="19">
    <source>
        <dbReference type="PIRNR" id="PIRNR017184"/>
    </source>
</evidence>
<keyword evidence="11 18" id="KW-0413">Isomerase</keyword>
<dbReference type="GO" id="GO:0052855">
    <property type="term" value="F:ADP-dependent NAD(P)H-hydrate dehydratase activity"/>
    <property type="evidence" value="ECO:0007669"/>
    <property type="project" value="UniProtKB-UniRule"/>
</dbReference>
<evidence type="ECO:0000256" key="13">
    <source>
        <dbReference type="ARBA" id="ARBA00023268"/>
    </source>
</evidence>
<comment type="similarity">
    <text evidence="4 19">In the C-terminal section; belongs to the NnrD/CARKD family.</text>
</comment>
<accession>A0A2P5P5C7</accession>
<comment type="catalytic activity">
    <reaction evidence="15 17 19">
        <text>(6S)-NADHX + ADP = AMP + phosphate + NADH + H(+)</text>
        <dbReference type="Rhea" id="RHEA:32223"/>
        <dbReference type="ChEBI" id="CHEBI:15378"/>
        <dbReference type="ChEBI" id="CHEBI:43474"/>
        <dbReference type="ChEBI" id="CHEBI:57945"/>
        <dbReference type="ChEBI" id="CHEBI:64074"/>
        <dbReference type="ChEBI" id="CHEBI:456215"/>
        <dbReference type="ChEBI" id="CHEBI:456216"/>
        <dbReference type="EC" id="4.2.1.136"/>
    </reaction>
</comment>
<evidence type="ECO:0000256" key="6">
    <source>
        <dbReference type="ARBA" id="ARBA00022741"/>
    </source>
</evidence>
<dbReference type="GO" id="GO:0052856">
    <property type="term" value="F:NAD(P)HX epimerase activity"/>
    <property type="evidence" value="ECO:0007669"/>
    <property type="project" value="UniProtKB-UniRule"/>
</dbReference>
<proteinExistence type="inferred from homology"/>
<feature type="binding site" evidence="17">
    <location>
        <position position="483"/>
    </location>
    <ligand>
        <name>(6S)-NADPHX</name>
        <dbReference type="ChEBI" id="CHEBI:64076"/>
    </ligand>
</feature>
<dbReference type="InterPro" id="IPR036652">
    <property type="entry name" value="YjeF_N_dom_sf"/>
</dbReference>
<evidence type="ECO:0000256" key="3">
    <source>
        <dbReference type="ARBA" id="ARBA00006001"/>
    </source>
</evidence>
<feature type="binding site" evidence="17">
    <location>
        <position position="292"/>
    </location>
    <ligand>
        <name>(6S)-NADPHX</name>
        <dbReference type="ChEBI" id="CHEBI:64076"/>
    </ligand>
</feature>
<keyword evidence="12 17" id="KW-0456">Lyase</keyword>
<feature type="binding site" evidence="17">
    <location>
        <position position="482"/>
    </location>
    <ligand>
        <name>AMP</name>
        <dbReference type="ChEBI" id="CHEBI:456215"/>
    </ligand>
</feature>
<dbReference type="InterPro" id="IPR004443">
    <property type="entry name" value="YjeF_N_dom"/>
</dbReference>
<feature type="binding site" evidence="17">
    <location>
        <position position="363"/>
    </location>
    <ligand>
        <name>(6S)-NADPHX</name>
        <dbReference type="ChEBI" id="CHEBI:64076"/>
    </ligand>
</feature>
<dbReference type="PANTHER" id="PTHR12592:SF0">
    <property type="entry name" value="ATP-DEPENDENT (S)-NAD(P)H-HYDRATE DEHYDRATASE"/>
    <property type="match status" value="1"/>
</dbReference>
<evidence type="ECO:0000259" key="21">
    <source>
        <dbReference type="PROSITE" id="PS51385"/>
    </source>
</evidence>
<dbReference type="PROSITE" id="PS01050">
    <property type="entry name" value="YJEF_C_2"/>
    <property type="match status" value="1"/>
</dbReference>
<dbReference type="Pfam" id="PF01256">
    <property type="entry name" value="Carb_kinase"/>
    <property type="match status" value="1"/>
</dbReference>
<evidence type="ECO:0000313" key="22">
    <source>
        <dbReference type="EMBL" id="PPD57496.1"/>
    </source>
</evidence>
<keyword evidence="9 18" id="KW-0630">Potassium</keyword>
<evidence type="ECO:0000256" key="8">
    <source>
        <dbReference type="ARBA" id="ARBA00022857"/>
    </source>
</evidence>
<evidence type="ECO:0000313" key="23">
    <source>
        <dbReference type="Proteomes" id="UP000235653"/>
    </source>
</evidence>
<comment type="catalytic activity">
    <reaction evidence="2 18 19">
        <text>(6R)-NADPHX = (6S)-NADPHX</text>
        <dbReference type="Rhea" id="RHEA:32227"/>
        <dbReference type="ChEBI" id="CHEBI:64076"/>
        <dbReference type="ChEBI" id="CHEBI:64077"/>
        <dbReference type="EC" id="5.1.99.6"/>
    </reaction>
</comment>
<dbReference type="EC" id="5.1.99.6" evidence="19"/>
<comment type="caution">
    <text evidence="22">The sequence shown here is derived from an EMBL/GenBank/DDBJ whole genome shotgun (WGS) entry which is preliminary data.</text>
</comment>
<dbReference type="NCBIfam" id="TIGR00197">
    <property type="entry name" value="yjeF_nterm"/>
    <property type="match status" value="1"/>
</dbReference>
<dbReference type="EMBL" id="JQAN02000012">
    <property type="protein sequence ID" value="PPD57496.1"/>
    <property type="molecule type" value="Genomic_DNA"/>
</dbReference>
<dbReference type="GO" id="GO:0110051">
    <property type="term" value="P:metabolite repair"/>
    <property type="evidence" value="ECO:0007669"/>
    <property type="project" value="TreeGrafter"/>
</dbReference>
<feature type="binding site" evidence="17">
    <location>
        <position position="416"/>
    </location>
    <ligand>
        <name>(6S)-NADPHX</name>
        <dbReference type="ChEBI" id="CHEBI:64076"/>
    </ligand>
</feature>
<feature type="domain" description="YjeF C-terminal" evidence="20">
    <location>
        <begin position="257"/>
        <end position="542"/>
    </location>
</feature>
<dbReference type="GO" id="GO:0046496">
    <property type="term" value="P:nicotinamide nucleotide metabolic process"/>
    <property type="evidence" value="ECO:0007669"/>
    <property type="project" value="UniProtKB-UniRule"/>
</dbReference>
<evidence type="ECO:0000256" key="18">
    <source>
        <dbReference type="HAMAP-Rule" id="MF_01966"/>
    </source>
</evidence>
<feature type="binding site" evidence="18">
    <location>
        <position position="195"/>
    </location>
    <ligand>
        <name>K(+)</name>
        <dbReference type="ChEBI" id="CHEBI:29103"/>
    </ligand>
</feature>
<keyword evidence="5 18" id="KW-0479">Metal-binding</keyword>
<evidence type="ECO:0000256" key="4">
    <source>
        <dbReference type="ARBA" id="ARBA00009524"/>
    </source>
</evidence>
<dbReference type="InterPro" id="IPR000631">
    <property type="entry name" value="CARKD"/>
</dbReference>
<comment type="similarity">
    <text evidence="18">Belongs to the NnrE/AIBP family.</text>
</comment>
<comment type="similarity">
    <text evidence="3 19">In the N-terminal section; belongs to the NnrE/AIBP family.</text>
</comment>
<dbReference type="SUPFAM" id="SSF64153">
    <property type="entry name" value="YjeF N-terminal domain-like"/>
    <property type="match status" value="1"/>
</dbReference>
<dbReference type="Gene3D" id="3.40.50.10260">
    <property type="entry name" value="YjeF N-terminal domain"/>
    <property type="match status" value="1"/>
</dbReference>
<dbReference type="InterPro" id="IPR017953">
    <property type="entry name" value="Carbohydrate_kinase_pred_CS"/>
</dbReference>
<evidence type="ECO:0000256" key="1">
    <source>
        <dbReference type="ARBA" id="ARBA00000013"/>
    </source>
</evidence>
<dbReference type="GO" id="GO:0046872">
    <property type="term" value="F:metal ion binding"/>
    <property type="evidence" value="ECO:0007669"/>
    <property type="project" value="UniProtKB-UniRule"/>
</dbReference>
<evidence type="ECO:0000256" key="16">
    <source>
        <dbReference type="ARBA" id="ARBA00049209"/>
    </source>
</evidence>
<evidence type="ECO:0000256" key="2">
    <source>
        <dbReference type="ARBA" id="ARBA00000909"/>
    </source>
</evidence>
<dbReference type="CDD" id="cd01171">
    <property type="entry name" value="YXKO-related"/>
    <property type="match status" value="1"/>
</dbReference>
<organism evidence="22 23">
    <name type="scientific">Dehalogenimonas etheniformans</name>
    <dbReference type="NCBI Taxonomy" id="1536648"/>
    <lineage>
        <taxon>Bacteria</taxon>
        <taxon>Bacillati</taxon>
        <taxon>Chloroflexota</taxon>
        <taxon>Dehalococcoidia</taxon>
        <taxon>Dehalococcoidales</taxon>
        <taxon>Dehalococcoidaceae</taxon>
        <taxon>Dehalogenimonas</taxon>
    </lineage>
</organism>
<comment type="caution">
    <text evidence="18">Lacks conserved residue(s) required for the propagation of feature annotation.</text>
</comment>
<dbReference type="PANTHER" id="PTHR12592">
    <property type="entry name" value="ATP-DEPENDENT (S)-NAD(P)H-HYDRATE DEHYDRATASE FAMILY MEMBER"/>
    <property type="match status" value="1"/>
</dbReference>
<comment type="catalytic activity">
    <reaction evidence="16 17 19">
        <text>(6S)-NADPHX + ADP = AMP + phosphate + NADPH + H(+)</text>
        <dbReference type="Rhea" id="RHEA:32235"/>
        <dbReference type="ChEBI" id="CHEBI:15378"/>
        <dbReference type="ChEBI" id="CHEBI:43474"/>
        <dbReference type="ChEBI" id="CHEBI:57783"/>
        <dbReference type="ChEBI" id="CHEBI:64076"/>
        <dbReference type="ChEBI" id="CHEBI:456215"/>
        <dbReference type="ChEBI" id="CHEBI:456216"/>
        <dbReference type="EC" id="4.2.1.136"/>
    </reaction>
</comment>
<comment type="function">
    <text evidence="17">Catalyzes the dehydration of the S-form of NAD(P)HX at the expense of ADP, which is converted to AMP. Together with NAD(P)HX epimerase, which catalyzes the epimerization of the S- and R-forms, the enzyme allows the repair of both epimers of NAD(P)HX, a damaged form of NAD(P)H that is a result of enzymatic or heat-dependent hydration.</text>
</comment>
<keyword evidence="7 17" id="KW-0067">ATP-binding</keyword>
<dbReference type="SUPFAM" id="SSF53613">
    <property type="entry name" value="Ribokinase-like"/>
    <property type="match status" value="1"/>
</dbReference>
<dbReference type="NCBIfam" id="TIGR00196">
    <property type="entry name" value="yjeF_cterm"/>
    <property type="match status" value="1"/>
</dbReference>
<dbReference type="PROSITE" id="PS51383">
    <property type="entry name" value="YJEF_C_3"/>
    <property type="match status" value="1"/>
</dbReference>
<keyword evidence="10 17" id="KW-0520">NAD</keyword>
<dbReference type="HAMAP" id="MF_01966">
    <property type="entry name" value="NADHX_epimerase"/>
    <property type="match status" value="1"/>
</dbReference>
<keyword evidence="8 17" id="KW-0521">NADP</keyword>
<keyword evidence="13" id="KW-0511">Multifunctional enzyme</keyword>
<dbReference type="Gene3D" id="3.40.1190.20">
    <property type="match status" value="1"/>
</dbReference>
<evidence type="ECO:0000256" key="12">
    <source>
        <dbReference type="ARBA" id="ARBA00023239"/>
    </source>
</evidence>
<dbReference type="AlphaFoldDB" id="A0A2P5P5C7"/>
<feature type="binding site" evidence="18">
    <location>
        <begin position="86"/>
        <end position="90"/>
    </location>
    <ligand>
        <name>(6S)-NADPHX</name>
        <dbReference type="ChEBI" id="CHEBI:64076"/>
    </ligand>
</feature>
<evidence type="ECO:0000256" key="11">
    <source>
        <dbReference type="ARBA" id="ARBA00023235"/>
    </source>
</evidence>
<dbReference type="GO" id="GO:0005524">
    <property type="term" value="F:ATP binding"/>
    <property type="evidence" value="ECO:0007669"/>
    <property type="project" value="UniProtKB-UniRule"/>
</dbReference>
<dbReference type="OrthoDB" id="9806925at2"/>
<protein>
    <recommendedName>
        <fullName evidence="19">Bifunctional NAD(P)H-hydrate repair enzyme</fullName>
    </recommendedName>
    <alternativeName>
        <fullName evidence="19">Nicotinamide nucleotide repair protein</fullName>
    </alternativeName>
    <domain>
        <recommendedName>
            <fullName evidence="19">ADP-dependent (S)-NAD(P)H-hydrate dehydratase</fullName>
            <ecNumber evidence="19">4.2.1.136</ecNumber>
        </recommendedName>
        <alternativeName>
            <fullName evidence="19">ADP-dependent NAD(P)HX dehydratase</fullName>
        </alternativeName>
    </domain>
    <domain>
        <recommendedName>
            <fullName evidence="19">NAD(P)H-hydrate epimerase</fullName>
            <ecNumber evidence="19">5.1.99.6</ecNumber>
        </recommendedName>
    </domain>
</protein>
<comment type="function">
    <text evidence="18">Catalyzes the epimerization of the S- and R-forms of NAD(P)HX, a damaged form of NAD(P)H that is a result of enzymatic or heat-dependent hydration. This is a prerequisite for the S-specific NAD(P)H-hydrate dehydratase to allow the repair of both epimers of NAD(P)HX.</text>
</comment>
<evidence type="ECO:0000256" key="7">
    <source>
        <dbReference type="ARBA" id="ARBA00022840"/>
    </source>
</evidence>
<evidence type="ECO:0000256" key="17">
    <source>
        <dbReference type="HAMAP-Rule" id="MF_01965"/>
    </source>
</evidence>
<comment type="cofactor">
    <cofactor evidence="18 19">
        <name>K(+)</name>
        <dbReference type="ChEBI" id="CHEBI:29103"/>
    </cofactor>
    <text evidence="18 19">Binds 1 potassium ion per subunit.</text>
</comment>
<keyword evidence="23" id="KW-1185">Reference proteome</keyword>